<keyword evidence="2" id="KW-0479">Metal-binding</keyword>
<dbReference type="HOGENOM" id="CLU_043374_1_1_0"/>
<gene>
    <name evidence="6" type="ordered locus">Dacet_1654</name>
</gene>
<feature type="domain" description="4Fe-4S ferredoxin-type" evidence="5">
    <location>
        <begin position="56"/>
        <end position="87"/>
    </location>
</feature>
<reference evidence="6 7" key="1">
    <citation type="journal article" date="2010" name="Stand. Genomic Sci.">
        <title>Complete genome sequence of Denitrovibrio acetiphilus type strain (N2460).</title>
        <authorList>
            <person name="Kiss H."/>
            <person name="Lang E."/>
            <person name="Lapidus A."/>
            <person name="Copeland A."/>
            <person name="Nolan M."/>
            <person name="Glavina Del Rio T."/>
            <person name="Chen F."/>
            <person name="Lucas S."/>
            <person name="Tice H."/>
            <person name="Cheng J.F."/>
            <person name="Han C."/>
            <person name="Goodwin L."/>
            <person name="Pitluck S."/>
            <person name="Liolios K."/>
            <person name="Pati A."/>
            <person name="Ivanova N."/>
            <person name="Mavromatis K."/>
            <person name="Chen A."/>
            <person name="Palaniappan K."/>
            <person name="Land M."/>
            <person name="Hauser L."/>
            <person name="Chang Y.J."/>
            <person name="Jeffries C.D."/>
            <person name="Detter J.C."/>
            <person name="Brettin T."/>
            <person name="Spring S."/>
            <person name="Rohde M."/>
            <person name="Goker M."/>
            <person name="Woyke T."/>
            <person name="Bristow J."/>
            <person name="Eisen J.A."/>
            <person name="Markowitz V."/>
            <person name="Hugenholtz P."/>
            <person name="Kyrpides N.C."/>
            <person name="Klenk H.P."/>
        </authorList>
    </citation>
    <scope>NUCLEOTIDE SEQUENCE [LARGE SCALE GENOMIC DNA]</scope>
    <source>
        <strain evidence="7">DSM 12809 / NBRC 114555 / N2460</strain>
    </source>
</reference>
<dbReference type="PROSITE" id="PS00198">
    <property type="entry name" value="4FE4S_FER_1"/>
    <property type="match status" value="1"/>
</dbReference>
<accession>D4H8S0</accession>
<dbReference type="Pfam" id="PF13247">
    <property type="entry name" value="Fer4_11"/>
    <property type="match status" value="1"/>
</dbReference>
<sequence>MKRYGVVVDTNRCIGCQTCIVGCHVDHDLPNEIYWGKLETVGSPNVYQPVGKYPNVKMRSRTLSCNHCEKPMCVASCPTKAMQKREDGIVFVNYSACIGCGTCSEVCPYSVPVMDEDLGQSNKCNLCFDRVDRDEEPFCVQSCPVQARIFGDLNDRSSKVAKLVASGKAYQLKPEAKTNPSLYYLGK</sequence>
<dbReference type="InParanoid" id="D4H8S0"/>
<dbReference type="InterPro" id="IPR017900">
    <property type="entry name" value="4Fe4S_Fe_S_CS"/>
</dbReference>
<feature type="domain" description="4Fe-4S ferredoxin-type" evidence="5">
    <location>
        <begin position="88"/>
        <end position="117"/>
    </location>
</feature>
<feature type="domain" description="4Fe-4S ferredoxin-type" evidence="5">
    <location>
        <begin position="4"/>
        <end position="33"/>
    </location>
</feature>
<keyword evidence="1" id="KW-0004">4Fe-4S</keyword>
<dbReference type="InterPro" id="IPR017896">
    <property type="entry name" value="4Fe4S_Fe-S-bd"/>
</dbReference>
<proteinExistence type="predicted"/>
<dbReference type="InterPro" id="IPR050954">
    <property type="entry name" value="ET_IronSulfur_Cluster-Binding"/>
</dbReference>
<dbReference type="OrthoDB" id="9794954at2"/>
<dbReference type="eggNOG" id="COG0437">
    <property type="taxonomic scope" value="Bacteria"/>
</dbReference>
<keyword evidence="7" id="KW-1185">Reference proteome</keyword>
<evidence type="ECO:0000256" key="1">
    <source>
        <dbReference type="ARBA" id="ARBA00022485"/>
    </source>
</evidence>
<evidence type="ECO:0000313" key="7">
    <source>
        <dbReference type="Proteomes" id="UP000002012"/>
    </source>
</evidence>
<protein>
    <submittedName>
        <fullName evidence="6">4Fe-4S ferredoxin iron-sulfur binding domain protein</fullName>
    </submittedName>
</protein>
<evidence type="ECO:0000256" key="3">
    <source>
        <dbReference type="ARBA" id="ARBA00023004"/>
    </source>
</evidence>
<dbReference type="KEGG" id="dap:Dacet_1654"/>
<dbReference type="CDD" id="cd10551">
    <property type="entry name" value="PsrB"/>
    <property type="match status" value="1"/>
</dbReference>
<dbReference type="GO" id="GO:0046872">
    <property type="term" value="F:metal ion binding"/>
    <property type="evidence" value="ECO:0007669"/>
    <property type="project" value="UniProtKB-KW"/>
</dbReference>
<dbReference type="AlphaFoldDB" id="D4H8S0"/>
<evidence type="ECO:0000256" key="4">
    <source>
        <dbReference type="ARBA" id="ARBA00023014"/>
    </source>
</evidence>
<dbReference type="EMBL" id="CP001968">
    <property type="protein sequence ID" value="ADD68419.1"/>
    <property type="molecule type" value="Genomic_DNA"/>
</dbReference>
<dbReference type="Pfam" id="PF12800">
    <property type="entry name" value="Fer4_4"/>
    <property type="match status" value="1"/>
</dbReference>
<evidence type="ECO:0000256" key="2">
    <source>
        <dbReference type="ARBA" id="ARBA00022723"/>
    </source>
</evidence>
<evidence type="ECO:0000313" key="6">
    <source>
        <dbReference type="EMBL" id="ADD68419.1"/>
    </source>
</evidence>
<evidence type="ECO:0000259" key="5">
    <source>
        <dbReference type="PROSITE" id="PS51379"/>
    </source>
</evidence>
<dbReference type="STRING" id="522772.Dacet_1654"/>
<dbReference type="Proteomes" id="UP000002012">
    <property type="component" value="Chromosome"/>
</dbReference>
<dbReference type="PANTHER" id="PTHR43177:SF3">
    <property type="entry name" value="PROTEIN NRFC HOMOLOG"/>
    <property type="match status" value="1"/>
</dbReference>
<dbReference type="RefSeq" id="WP_013010930.1">
    <property type="nucleotide sequence ID" value="NC_013943.1"/>
</dbReference>
<dbReference type="PROSITE" id="PS51379">
    <property type="entry name" value="4FE4S_FER_2"/>
    <property type="match status" value="3"/>
</dbReference>
<name>D4H8S0_DENA2</name>
<dbReference type="SUPFAM" id="SSF54862">
    <property type="entry name" value="4Fe-4S ferredoxins"/>
    <property type="match status" value="1"/>
</dbReference>
<keyword evidence="4" id="KW-0411">Iron-sulfur</keyword>
<organism evidence="6 7">
    <name type="scientific">Denitrovibrio acetiphilus (strain DSM 12809 / NBRC 114555 / N2460)</name>
    <dbReference type="NCBI Taxonomy" id="522772"/>
    <lineage>
        <taxon>Bacteria</taxon>
        <taxon>Pseudomonadati</taxon>
        <taxon>Deferribacterota</taxon>
        <taxon>Deferribacteres</taxon>
        <taxon>Deferribacterales</taxon>
        <taxon>Geovibrionaceae</taxon>
        <taxon>Denitrovibrio</taxon>
    </lineage>
</organism>
<keyword evidence="3" id="KW-0408">Iron</keyword>
<dbReference type="GO" id="GO:0051539">
    <property type="term" value="F:4 iron, 4 sulfur cluster binding"/>
    <property type="evidence" value="ECO:0007669"/>
    <property type="project" value="UniProtKB-KW"/>
</dbReference>
<dbReference type="Gene3D" id="3.30.70.20">
    <property type="match status" value="2"/>
</dbReference>
<dbReference type="PANTHER" id="PTHR43177">
    <property type="entry name" value="PROTEIN NRFC"/>
    <property type="match status" value="1"/>
</dbReference>
<dbReference type="PaxDb" id="522772-Dacet_1654"/>